<name>A0ABY9WIN1_9BACT</name>
<proteinExistence type="predicted"/>
<gene>
    <name evidence="1" type="ORF">F0U60_02840</name>
</gene>
<evidence type="ECO:0000313" key="1">
    <source>
        <dbReference type="EMBL" id="WNG43153.1"/>
    </source>
</evidence>
<protein>
    <recommendedName>
        <fullName evidence="3">WGR domain-containing protein</fullName>
    </recommendedName>
</protein>
<accession>A0ABY9WIN1</accession>
<keyword evidence="2" id="KW-1185">Reference proteome</keyword>
<evidence type="ECO:0008006" key="3">
    <source>
        <dbReference type="Google" id="ProtNLM"/>
    </source>
</evidence>
<dbReference type="Proteomes" id="UP001611383">
    <property type="component" value="Chromosome"/>
</dbReference>
<dbReference type="RefSeq" id="WP_395813663.1">
    <property type="nucleotide sequence ID" value="NZ_CP043494.1"/>
</dbReference>
<evidence type="ECO:0000313" key="2">
    <source>
        <dbReference type="Proteomes" id="UP001611383"/>
    </source>
</evidence>
<dbReference type="EMBL" id="CP043494">
    <property type="protein sequence ID" value="WNG43153.1"/>
    <property type="molecule type" value="Genomic_DNA"/>
</dbReference>
<reference evidence="1 2" key="1">
    <citation type="submission" date="2019-08" db="EMBL/GenBank/DDBJ databases">
        <title>Archangium and Cystobacter genomes.</title>
        <authorList>
            <person name="Chen I.-C.K."/>
            <person name="Wielgoss S."/>
        </authorList>
    </citation>
    <scope>NUCLEOTIDE SEQUENCE [LARGE SCALE GENOMIC DNA]</scope>
    <source>
        <strain evidence="1 2">Cbm 6</strain>
    </source>
</reference>
<organism evidence="1 2">
    <name type="scientific">Archangium minus</name>
    <dbReference type="NCBI Taxonomy" id="83450"/>
    <lineage>
        <taxon>Bacteria</taxon>
        <taxon>Pseudomonadati</taxon>
        <taxon>Myxococcota</taxon>
        <taxon>Myxococcia</taxon>
        <taxon>Myxococcales</taxon>
        <taxon>Cystobacterineae</taxon>
        <taxon>Archangiaceae</taxon>
        <taxon>Archangium</taxon>
    </lineage>
</organism>
<sequence length="175" mass="19529">MLKLYKKEGDTLRYWEAWVHEDTLTVHWGVVGEQGEEKVQPVPADEDPDMVIAQAAEPLVDQGYEEPEPDAVTPIVIQYPLQGKGTGHDFEKRHAVEELATDVLGWTGNGEVEGGETQPGRMNIFCWVMDPDIAVRTLTEALEGEELLEGAIIAIAREDEPPRVLWPQNSGPFRV</sequence>